<dbReference type="EMBL" id="FN317977">
    <property type="protein sequence ID" value="CAX73706.1"/>
    <property type="molecule type" value="mRNA"/>
</dbReference>
<sequence>MCPAISSDNLSFPSVSSNYGVALLDRLTKSVLGIPTPKTELKPQKLKEHFEGALYELFLLKSRLQEKCSQMEVKCREDERLFHSAIEKLKNELTELSQQFSKLDTEVHMVSGKLVHLGDQLERKNLPRKRIEEARDLILEFYKFWGFGGGIVTNVVGAQSNETQLLEAATRFKSLSSLCLELPDDERFLNAKQRVTVSCQHLDTALLERFRANFLSGNIETMKSIADVLLLPKNYSQCAEIMVEETIKTIDPNKIHFKDITKCLVSSEKLIMTIFLRPDSVLMQLMHSLFTTKLKVYLNNHIKDELNSQAFLTNLYNEYRNIEKLVVELSNELTLITDPMQLSKLFRELFAPYLVDYMKRESDWLTERLTGHLEHYYQSQKHQKRPLNVSGLAELRRDIQAKFHITGGDRSQNDYEVSLLSEEVAVNIIEDVRRAAKRCLLLSQPSAIPENGKFIFNCLYHYLVVEHVDYGVTLALQGLNIADPRSSNPNLVFFLIIHEATSIFHFFEKTIDESILPMVMSNSSYANEISSKRKELRQDLEIKFCTGLEKCLNLAISRVQYLLSNEQRKTDFRPDTNANSGLITSNPPSLACQHVVGFLTHLNRETHQHLDGQNLKTFLHEFGMKLNRTLVDHFYNFSFSDTGGFVAMQDVTAYREIAKHFESPTVNLVFDILLKLMNLMLIKPENVQQVVQDYLQSGIPKDLLMNFIQLRTDYKTAKLQNVIQLKSTR</sequence>
<dbReference type="InterPro" id="IPR048625">
    <property type="entry name" value="Sec10_N"/>
</dbReference>
<dbReference type="GO" id="GO:0000145">
    <property type="term" value="C:exocyst"/>
    <property type="evidence" value="ECO:0007669"/>
    <property type="project" value="TreeGrafter"/>
</dbReference>
<evidence type="ECO:0000259" key="8">
    <source>
        <dbReference type="Pfam" id="PF07393"/>
    </source>
</evidence>
<feature type="domain" description="Exocyst complex component Sec10-like alpha-helical bundle" evidence="8">
    <location>
        <begin position="167"/>
        <end position="721"/>
    </location>
</feature>
<evidence type="ECO:0000259" key="9">
    <source>
        <dbReference type="Pfam" id="PF20667"/>
    </source>
</evidence>
<evidence type="ECO:0000256" key="5">
    <source>
        <dbReference type="ARBA" id="ARBA00023054"/>
    </source>
</evidence>
<protein>
    <recommendedName>
        <fullName evidence="2">Exocyst complex component 5</fullName>
    </recommendedName>
    <alternativeName>
        <fullName evidence="6">Exocyst complex component Sec10</fullName>
    </alternativeName>
</protein>
<dbReference type="InterPro" id="IPR048627">
    <property type="entry name" value="Sec10_HB"/>
</dbReference>
<evidence type="ECO:0000256" key="6">
    <source>
        <dbReference type="ARBA" id="ARBA00031471"/>
    </source>
</evidence>
<reference evidence="10" key="2">
    <citation type="submission" date="2009-03" db="EMBL/GenBank/DDBJ databases">
        <authorList>
            <person name="Gang L."/>
        </authorList>
    </citation>
    <scope>NUCLEOTIDE SEQUENCE</scope>
    <source>
        <strain evidence="10">Anhui</strain>
    </source>
</reference>
<feature type="domain" description="Exocyst complex component Sec10 N-terminal" evidence="9">
    <location>
        <begin position="43"/>
        <end position="146"/>
    </location>
</feature>
<dbReference type="InterPro" id="IPR009976">
    <property type="entry name" value="Sec10-like"/>
</dbReference>
<evidence type="ECO:0000256" key="3">
    <source>
        <dbReference type="ARBA" id="ARBA00022448"/>
    </source>
</evidence>
<dbReference type="Pfam" id="PF20667">
    <property type="entry name" value="Sec10_N"/>
    <property type="match status" value="1"/>
</dbReference>
<keyword evidence="5 7" id="KW-0175">Coiled coil</keyword>
<gene>
    <name evidence="10" type="primary">hSec10</name>
</gene>
<proteinExistence type="evidence at transcript level"/>
<dbReference type="PANTHER" id="PTHR12100:SF0">
    <property type="entry name" value="EXOCYST COMPLEX COMPONENT 5"/>
    <property type="match status" value="1"/>
</dbReference>
<evidence type="ECO:0000313" key="10">
    <source>
        <dbReference type="EMBL" id="CAX73706.1"/>
    </source>
</evidence>
<organism evidence="10">
    <name type="scientific">Schistosoma japonicum</name>
    <name type="common">Blood fluke</name>
    <dbReference type="NCBI Taxonomy" id="6182"/>
    <lineage>
        <taxon>Eukaryota</taxon>
        <taxon>Metazoa</taxon>
        <taxon>Spiralia</taxon>
        <taxon>Lophotrochozoa</taxon>
        <taxon>Platyhelminthes</taxon>
        <taxon>Trematoda</taxon>
        <taxon>Digenea</taxon>
        <taxon>Strigeidida</taxon>
        <taxon>Schistosomatoidea</taxon>
        <taxon>Schistosomatidae</taxon>
        <taxon>Schistosoma</taxon>
    </lineage>
</organism>
<evidence type="ECO:0000256" key="4">
    <source>
        <dbReference type="ARBA" id="ARBA00022483"/>
    </source>
</evidence>
<keyword evidence="3" id="KW-0813">Transport</keyword>
<dbReference type="AlphaFoldDB" id="C1LG78"/>
<dbReference type="GO" id="GO:0006887">
    <property type="term" value="P:exocytosis"/>
    <property type="evidence" value="ECO:0007669"/>
    <property type="project" value="UniProtKB-KW"/>
</dbReference>
<dbReference type="GO" id="GO:0006893">
    <property type="term" value="P:Golgi to plasma membrane transport"/>
    <property type="evidence" value="ECO:0007669"/>
    <property type="project" value="TreeGrafter"/>
</dbReference>
<evidence type="ECO:0000256" key="7">
    <source>
        <dbReference type="SAM" id="Coils"/>
    </source>
</evidence>
<dbReference type="EMBL" id="FN313989">
    <property type="protein sequence ID" value="CAX69722.1"/>
    <property type="molecule type" value="mRNA"/>
</dbReference>
<evidence type="ECO:0000256" key="2">
    <source>
        <dbReference type="ARBA" id="ARBA00017524"/>
    </source>
</evidence>
<reference evidence="10" key="1">
    <citation type="journal article" date="2009" name="Nature">
        <title>The Schistosoma japonicum genome reveals features of host-parasite interplay.</title>
        <authorList>
            <person name="Liu F."/>
            <person name="Zhou Y."/>
            <person name="Wang Z.Q."/>
            <person name="Lu G."/>
            <person name="Zheng H."/>
            <person name="Brindley P.J."/>
            <person name="McManus D.P."/>
            <person name="Blair D."/>
            <person name="Zhang Q.H."/>
            <person name="Zhong Y."/>
            <person name="Wang S."/>
            <person name="Han Z.G."/>
            <person name="Chen Z."/>
        </authorList>
    </citation>
    <scope>NUCLEOTIDE SEQUENCE</scope>
    <source>
        <strain evidence="10">Anhui</strain>
    </source>
</reference>
<dbReference type="PANTHER" id="PTHR12100">
    <property type="entry name" value="SEC10"/>
    <property type="match status" value="1"/>
</dbReference>
<feature type="coiled-coil region" evidence="7">
    <location>
        <begin position="61"/>
        <end position="106"/>
    </location>
</feature>
<keyword evidence="4" id="KW-0268">Exocytosis</keyword>
<accession>C1LG78</accession>
<evidence type="ECO:0000256" key="1">
    <source>
        <dbReference type="ARBA" id="ARBA00006572"/>
    </source>
</evidence>
<dbReference type="Pfam" id="PF07393">
    <property type="entry name" value="Sec10_HB"/>
    <property type="match status" value="1"/>
</dbReference>
<name>C1LG78_SCHJA</name>
<comment type="similarity">
    <text evidence="1">Belongs to the SEC10 family.</text>
</comment>